<feature type="non-terminal residue" evidence="1">
    <location>
        <position position="1"/>
    </location>
</feature>
<proteinExistence type="predicted"/>
<gene>
    <name evidence="1" type="ORF">RPERSI_LOCUS20597</name>
</gene>
<name>A0ACA9RLI6_9GLOM</name>
<reference evidence="1" key="1">
    <citation type="submission" date="2021-06" db="EMBL/GenBank/DDBJ databases">
        <authorList>
            <person name="Kallberg Y."/>
            <person name="Tangrot J."/>
            <person name="Rosling A."/>
        </authorList>
    </citation>
    <scope>NUCLEOTIDE SEQUENCE</scope>
    <source>
        <strain evidence="1">MA461A</strain>
    </source>
</reference>
<dbReference type="EMBL" id="CAJVQC010058604">
    <property type="protein sequence ID" value="CAG8798861.1"/>
    <property type="molecule type" value="Genomic_DNA"/>
</dbReference>
<sequence length="63" mass="7553">EREALEETEILLFQEKLMLIEHSYYPPKDTNEYNTTNPTEIKTYIHPANNQKPIQMEPHNHET</sequence>
<organism evidence="1 2">
    <name type="scientific">Racocetra persica</name>
    <dbReference type="NCBI Taxonomy" id="160502"/>
    <lineage>
        <taxon>Eukaryota</taxon>
        <taxon>Fungi</taxon>
        <taxon>Fungi incertae sedis</taxon>
        <taxon>Mucoromycota</taxon>
        <taxon>Glomeromycotina</taxon>
        <taxon>Glomeromycetes</taxon>
        <taxon>Diversisporales</taxon>
        <taxon>Gigasporaceae</taxon>
        <taxon>Racocetra</taxon>
    </lineage>
</organism>
<protein>
    <submittedName>
        <fullName evidence="1">32086_t:CDS:1</fullName>
    </submittedName>
</protein>
<evidence type="ECO:0000313" key="2">
    <source>
        <dbReference type="Proteomes" id="UP000789920"/>
    </source>
</evidence>
<keyword evidence="2" id="KW-1185">Reference proteome</keyword>
<evidence type="ECO:0000313" key="1">
    <source>
        <dbReference type="EMBL" id="CAG8798861.1"/>
    </source>
</evidence>
<accession>A0ACA9RLI6</accession>
<dbReference type="Proteomes" id="UP000789920">
    <property type="component" value="Unassembled WGS sequence"/>
</dbReference>
<comment type="caution">
    <text evidence="1">The sequence shown here is derived from an EMBL/GenBank/DDBJ whole genome shotgun (WGS) entry which is preliminary data.</text>
</comment>